<name>A0A9X4NRQ5_9BURK</name>
<dbReference type="OrthoDB" id="9792687at2"/>
<dbReference type="RefSeq" id="WP_068167777.1">
    <property type="nucleotide sequence ID" value="NZ_BCWR01000004.1"/>
</dbReference>
<proteinExistence type="predicted"/>
<sequence>MSAPDLTPDDVRQGNVEAIAKANTFTTHGVTPQEARQYLRTPEGVLYLSRPEEAAPTGTPIADLQAHAHRGEVRSFHLSKDGERVAVVQEHAPVSEFSVRPALAQPAEQHLAHAHQAAHAQAQEATRTAHAPTAAAPERAMA</sequence>
<evidence type="ECO:0000256" key="1">
    <source>
        <dbReference type="SAM" id="MobiDB-lite"/>
    </source>
</evidence>
<gene>
    <name evidence="2" type="ORF">H010_09251</name>
</gene>
<evidence type="ECO:0000313" key="2">
    <source>
        <dbReference type="EMBL" id="MDG5975434.1"/>
    </source>
</evidence>
<dbReference type="AlphaFoldDB" id="A0A9X4NRQ5"/>
<organism evidence="2 3">
    <name type="scientific">Hydrogenophaga taeniospiralis CCUG 15921</name>
    <dbReference type="NCBI Taxonomy" id="1281780"/>
    <lineage>
        <taxon>Bacteria</taxon>
        <taxon>Pseudomonadati</taxon>
        <taxon>Pseudomonadota</taxon>
        <taxon>Betaproteobacteria</taxon>
        <taxon>Burkholderiales</taxon>
        <taxon>Comamonadaceae</taxon>
        <taxon>Hydrogenophaga</taxon>
    </lineage>
</organism>
<feature type="region of interest" description="Disordered" evidence="1">
    <location>
        <begin position="106"/>
        <end position="142"/>
    </location>
</feature>
<accession>A0A9X4NRQ5</accession>
<comment type="caution">
    <text evidence="2">The sequence shown here is derived from an EMBL/GenBank/DDBJ whole genome shotgun (WGS) entry which is preliminary data.</text>
</comment>
<dbReference type="Proteomes" id="UP001152876">
    <property type="component" value="Unassembled WGS sequence"/>
</dbReference>
<protein>
    <submittedName>
        <fullName evidence="2">Uncharacterized protein</fullName>
    </submittedName>
</protein>
<keyword evidence="3" id="KW-1185">Reference proteome</keyword>
<reference evidence="2" key="1">
    <citation type="submission" date="2013-01" db="EMBL/GenBank/DDBJ databases">
        <title>Genome draft of Hydrogenophaga taeniospiralis 2K1.</title>
        <authorList>
            <person name="Gomila M."/>
            <person name="Lalucat J."/>
        </authorList>
    </citation>
    <scope>NUCLEOTIDE SEQUENCE</scope>
    <source>
        <strain evidence="2">CCUG 15921</strain>
    </source>
</reference>
<dbReference type="EMBL" id="AOGK01000006">
    <property type="protein sequence ID" value="MDG5975434.1"/>
    <property type="molecule type" value="Genomic_DNA"/>
</dbReference>
<evidence type="ECO:0000313" key="3">
    <source>
        <dbReference type="Proteomes" id="UP001152876"/>
    </source>
</evidence>